<feature type="non-terminal residue" evidence="10">
    <location>
        <position position="353"/>
    </location>
</feature>
<evidence type="ECO:0000256" key="9">
    <source>
        <dbReference type="RuleBase" id="RU003814"/>
    </source>
</evidence>
<evidence type="ECO:0000256" key="6">
    <source>
        <dbReference type="ARBA" id="ARBA00044147"/>
    </source>
</evidence>
<evidence type="ECO:0000313" key="10">
    <source>
        <dbReference type="EMBL" id="ORY85657.1"/>
    </source>
</evidence>
<gene>
    <name evidence="10" type="ORF">BCR37DRAFT_337737</name>
</gene>
<dbReference type="GeneID" id="63783874"/>
<comment type="subcellular location">
    <subcellularLocation>
        <location evidence="1">Cytoplasm</location>
        <location evidence="1">Cytosol</location>
    </subcellularLocation>
</comment>
<feature type="non-terminal residue" evidence="10">
    <location>
        <position position="1"/>
    </location>
</feature>
<dbReference type="GO" id="GO:0005829">
    <property type="term" value="C:cytosol"/>
    <property type="evidence" value="ECO:0007669"/>
    <property type="project" value="UniProtKB-SubCell"/>
</dbReference>
<dbReference type="InterPro" id="IPR000649">
    <property type="entry name" value="IF-2B-related"/>
</dbReference>
<evidence type="ECO:0000256" key="8">
    <source>
        <dbReference type="ARBA" id="ARBA00046432"/>
    </source>
</evidence>
<name>A0A1Y2FPX5_PROLT</name>
<evidence type="ECO:0000256" key="4">
    <source>
        <dbReference type="ARBA" id="ARBA00022540"/>
    </source>
</evidence>
<dbReference type="STRING" id="56484.A0A1Y2FPX5"/>
<dbReference type="EMBL" id="MCFI01000004">
    <property type="protein sequence ID" value="ORY85657.1"/>
    <property type="molecule type" value="Genomic_DNA"/>
</dbReference>
<comment type="similarity">
    <text evidence="2 9">Belongs to the eIF-2B alpha/beta/delta subunits family.</text>
</comment>
<keyword evidence="5" id="KW-0648">Protein biosynthesis</keyword>
<evidence type="ECO:0000256" key="3">
    <source>
        <dbReference type="ARBA" id="ARBA00022490"/>
    </source>
</evidence>
<proteinExistence type="inferred from homology"/>
<evidence type="ECO:0000256" key="7">
    <source>
        <dbReference type="ARBA" id="ARBA00044356"/>
    </source>
</evidence>
<reference evidence="10 11" key="1">
    <citation type="submission" date="2016-07" db="EMBL/GenBank/DDBJ databases">
        <title>Pervasive Adenine N6-methylation of Active Genes in Fungi.</title>
        <authorList>
            <consortium name="DOE Joint Genome Institute"/>
            <person name="Mondo S.J."/>
            <person name="Dannebaum R.O."/>
            <person name="Kuo R.C."/>
            <person name="Labutti K."/>
            <person name="Haridas S."/>
            <person name="Kuo A."/>
            <person name="Salamov A."/>
            <person name="Ahrendt S.R."/>
            <person name="Lipzen A."/>
            <person name="Sullivan W."/>
            <person name="Andreopoulos W.B."/>
            <person name="Clum A."/>
            <person name="Lindquist E."/>
            <person name="Daum C."/>
            <person name="Ramamoorthy G.K."/>
            <person name="Gryganskyi A."/>
            <person name="Culley D."/>
            <person name="Magnuson J.K."/>
            <person name="James T.Y."/>
            <person name="O'Malley M.A."/>
            <person name="Stajich J.E."/>
            <person name="Spatafora J.W."/>
            <person name="Visel A."/>
            <person name="Grigoriev I.V."/>
        </authorList>
    </citation>
    <scope>NUCLEOTIDE SEQUENCE [LARGE SCALE GENOMIC DNA]</scope>
    <source>
        <strain evidence="10 11">12-1054</strain>
    </source>
</reference>
<dbReference type="SUPFAM" id="SSF100950">
    <property type="entry name" value="NagB/RpiA/CoA transferase-like"/>
    <property type="match status" value="1"/>
</dbReference>
<comment type="subunit">
    <text evidence="8">Component of the translation initiation factor 2B (eIF2B) complex which is a heterodecamer of two sets of five different subunits: alpha, beta, gamma, delta and epsilon. Subunits alpha, beta and delta comprise a regulatory subcomplex and subunits epsilon and gamma comprise a catalytic subcomplex. Within the complex, the hexameric regulatory complex resides at the center, with the two heterodimeric catalytic subcomplexes bound on opposite sides.</text>
</comment>
<evidence type="ECO:0000256" key="5">
    <source>
        <dbReference type="ARBA" id="ARBA00022917"/>
    </source>
</evidence>
<organism evidence="10 11">
    <name type="scientific">Protomyces lactucae-debilis</name>
    <dbReference type="NCBI Taxonomy" id="2754530"/>
    <lineage>
        <taxon>Eukaryota</taxon>
        <taxon>Fungi</taxon>
        <taxon>Dikarya</taxon>
        <taxon>Ascomycota</taxon>
        <taxon>Taphrinomycotina</taxon>
        <taxon>Taphrinomycetes</taxon>
        <taxon>Taphrinales</taxon>
        <taxon>Protomycetaceae</taxon>
        <taxon>Protomyces</taxon>
    </lineage>
</organism>
<sequence length="353" mass="38535">SLFSHLERRPLLTSEHVSRDIHPETVALALRYSHGHCIGSNTRCIAMLDCFKILIADYVTPSGTTLSRNLSPYLSTQISYLITARPLSVSMGTAIRLLKQAISTRDIDKPDDDLKEELFDFIETFKRERITVAGQVIVKLATPRISDGDVVLVYAHSTIVLKILLAAAEQGTRFSVVVADSRPNFEGRRMLDALTTARVGGTTKDDLVGLPRGIPVTYIQLTGLSYALKSVTKCLLGAHAVLANGALYSRAGTALVSMACYEAHIPVMVACETYKFGDRVQLDSFVINELGRTTGMDVPQAAKNSKANEDTDPMSLVRKLNIMYDITPAKYITLCISELGSLPTTSVPAALRE</sequence>
<dbReference type="GO" id="GO:0003743">
    <property type="term" value="F:translation initiation factor activity"/>
    <property type="evidence" value="ECO:0007669"/>
    <property type="project" value="UniProtKB-KW"/>
</dbReference>
<dbReference type="OrthoDB" id="10254737at2759"/>
<dbReference type="AlphaFoldDB" id="A0A1Y2FPX5"/>
<dbReference type="PANTHER" id="PTHR10233">
    <property type="entry name" value="TRANSLATION INITIATION FACTOR EIF-2B"/>
    <property type="match status" value="1"/>
</dbReference>
<accession>A0A1Y2FPX5</accession>
<dbReference type="PANTHER" id="PTHR10233:SF14">
    <property type="entry name" value="TRANSLATION INITIATION FACTOR EIF-2B SUBUNIT DELTA"/>
    <property type="match status" value="1"/>
</dbReference>
<keyword evidence="4" id="KW-0396">Initiation factor</keyword>
<comment type="caution">
    <text evidence="10">The sequence shown here is derived from an EMBL/GenBank/DDBJ whole genome shotgun (WGS) entry which is preliminary data.</text>
</comment>
<dbReference type="Proteomes" id="UP000193685">
    <property type="component" value="Unassembled WGS sequence"/>
</dbReference>
<dbReference type="RefSeq" id="XP_040727139.1">
    <property type="nucleotide sequence ID" value="XM_040867275.1"/>
</dbReference>
<dbReference type="Pfam" id="PF01008">
    <property type="entry name" value="IF-2B"/>
    <property type="match status" value="1"/>
</dbReference>
<dbReference type="InterPro" id="IPR042529">
    <property type="entry name" value="IF_2B-like_C"/>
</dbReference>
<dbReference type="Gene3D" id="3.40.50.10470">
    <property type="entry name" value="Translation initiation factor eif-2b, domain 2"/>
    <property type="match status" value="1"/>
</dbReference>
<evidence type="ECO:0000256" key="2">
    <source>
        <dbReference type="ARBA" id="ARBA00007251"/>
    </source>
</evidence>
<evidence type="ECO:0000313" key="11">
    <source>
        <dbReference type="Proteomes" id="UP000193685"/>
    </source>
</evidence>
<protein>
    <recommendedName>
        <fullName evidence="6">Translation initiation factor eIF2B subunit delta</fullName>
    </recommendedName>
    <alternativeName>
        <fullName evidence="7">eIF2B GDP-GTP exchange factor subunit delta</fullName>
    </alternativeName>
</protein>
<dbReference type="OMA" id="MRDYVIC"/>
<keyword evidence="3" id="KW-0963">Cytoplasm</keyword>
<keyword evidence="11" id="KW-1185">Reference proteome</keyword>
<evidence type="ECO:0000256" key="1">
    <source>
        <dbReference type="ARBA" id="ARBA00004514"/>
    </source>
</evidence>
<dbReference type="InterPro" id="IPR037171">
    <property type="entry name" value="NagB/RpiA_transferase-like"/>
</dbReference>